<evidence type="ECO:0000313" key="3">
    <source>
        <dbReference type="Proteomes" id="UP001200557"/>
    </source>
</evidence>
<comment type="caution">
    <text evidence="2">The sequence shown here is derived from an EMBL/GenBank/DDBJ whole genome shotgun (WGS) entry which is preliminary data.</text>
</comment>
<dbReference type="SUPFAM" id="SSF55729">
    <property type="entry name" value="Acyl-CoA N-acyltransferases (Nat)"/>
    <property type="match status" value="1"/>
</dbReference>
<dbReference type="Proteomes" id="UP001200557">
    <property type="component" value="Unassembled WGS sequence"/>
</dbReference>
<dbReference type="InterPro" id="IPR051908">
    <property type="entry name" value="Ribosomal_N-acetyltransferase"/>
</dbReference>
<dbReference type="RefSeq" id="WP_235226038.1">
    <property type="nucleotide sequence ID" value="NZ_JAKGAQ010000002.1"/>
</dbReference>
<protein>
    <submittedName>
        <fullName evidence="2">GNAT family N-acetyltransferase</fullName>
    </submittedName>
</protein>
<dbReference type="InterPro" id="IPR016181">
    <property type="entry name" value="Acyl_CoA_acyltransferase"/>
</dbReference>
<name>A0ABS9CZC7_9RHOB</name>
<accession>A0ABS9CZC7</accession>
<dbReference type="PANTHER" id="PTHR43441:SF2">
    <property type="entry name" value="FAMILY ACETYLTRANSFERASE, PUTATIVE (AFU_ORTHOLOGUE AFUA_7G00850)-RELATED"/>
    <property type="match status" value="1"/>
</dbReference>
<organism evidence="2 3">
    <name type="scientific">Octadecabacter dasysiphoniae</name>
    <dbReference type="NCBI Taxonomy" id="2909341"/>
    <lineage>
        <taxon>Bacteria</taxon>
        <taxon>Pseudomonadati</taxon>
        <taxon>Pseudomonadota</taxon>
        <taxon>Alphaproteobacteria</taxon>
        <taxon>Rhodobacterales</taxon>
        <taxon>Roseobacteraceae</taxon>
        <taxon>Octadecabacter</taxon>
    </lineage>
</organism>
<reference evidence="2 3" key="1">
    <citation type="submission" date="2022-01" db="EMBL/GenBank/DDBJ databases">
        <title>Octadecabacter sp. nov., isolated from a marine alga.</title>
        <authorList>
            <person name="Jin M.S."/>
            <person name="Kim H.M."/>
            <person name="Han D.M."/>
            <person name="Jung J.J."/>
            <person name="Jeon C.O."/>
        </authorList>
    </citation>
    <scope>NUCLEOTIDE SEQUENCE [LARGE SCALE GENOMIC DNA]</scope>
    <source>
        <strain evidence="2 3">G9-8</strain>
    </source>
</reference>
<evidence type="ECO:0000313" key="2">
    <source>
        <dbReference type="EMBL" id="MCF2871739.1"/>
    </source>
</evidence>
<proteinExistence type="predicted"/>
<dbReference type="PROSITE" id="PS51186">
    <property type="entry name" value="GNAT"/>
    <property type="match status" value="1"/>
</dbReference>
<dbReference type="EMBL" id="JAKGAQ010000002">
    <property type="protein sequence ID" value="MCF2871739.1"/>
    <property type="molecule type" value="Genomic_DNA"/>
</dbReference>
<feature type="domain" description="N-acetyltransferase" evidence="1">
    <location>
        <begin position="23"/>
        <end position="166"/>
    </location>
</feature>
<keyword evidence="3" id="KW-1185">Reference proteome</keyword>
<dbReference type="PANTHER" id="PTHR43441">
    <property type="entry name" value="RIBOSOMAL-PROTEIN-SERINE ACETYLTRANSFERASE"/>
    <property type="match status" value="1"/>
</dbReference>
<dbReference type="InterPro" id="IPR000182">
    <property type="entry name" value="GNAT_dom"/>
</dbReference>
<dbReference type="Pfam" id="PF13302">
    <property type="entry name" value="Acetyltransf_3"/>
    <property type="match status" value="1"/>
</dbReference>
<gene>
    <name evidence="2" type="ORF">L0664_11735</name>
</gene>
<dbReference type="Gene3D" id="3.40.630.30">
    <property type="match status" value="1"/>
</dbReference>
<evidence type="ECO:0000259" key="1">
    <source>
        <dbReference type="PROSITE" id="PS51186"/>
    </source>
</evidence>
<sequence>MPKRAVMQGQSAVLEPLGLHHCDALWEQASAHPDSFNYLRYGPFANKNALHDVVSDLSSRADQPFWAVRLESGPTLGWLSICDIDTANGSIEIGSIWFSPTLQGTRAAREAIFMAMCHCMDDLGYERLVWRCQAENAKSMRAAQNLGFRHEGTWRNAAVVKGWQRGVAWFSILKSEWPGRRTALSEWLRAENFDDAGQQRSALRHD</sequence>